<dbReference type="Pfam" id="PF25487">
    <property type="entry name" value="ETR1_N"/>
    <property type="match status" value="1"/>
</dbReference>
<dbReference type="Pfam" id="PF02518">
    <property type="entry name" value="HATPase_c"/>
    <property type="match status" value="1"/>
</dbReference>
<evidence type="ECO:0000256" key="3">
    <source>
        <dbReference type="ARBA" id="ARBA00022553"/>
    </source>
</evidence>
<dbReference type="SMART" id="SM00091">
    <property type="entry name" value="PAS"/>
    <property type="match status" value="1"/>
</dbReference>
<dbReference type="PANTHER" id="PTHR43547">
    <property type="entry name" value="TWO-COMPONENT HISTIDINE KINASE"/>
    <property type="match status" value="1"/>
</dbReference>
<dbReference type="Pfam" id="PF08447">
    <property type="entry name" value="PAS_3"/>
    <property type="match status" value="1"/>
</dbReference>
<dbReference type="CDD" id="cd17580">
    <property type="entry name" value="REC_2_DhkD-like"/>
    <property type="match status" value="1"/>
</dbReference>
<evidence type="ECO:0000259" key="11">
    <source>
        <dbReference type="PROSITE" id="PS50112"/>
    </source>
</evidence>
<dbReference type="SMART" id="SM00448">
    <property type="entry name" value="REC"/>
    <property type="match status" value="1"/>
</dbReference>
<dbReference type="SUPFAM" id="SSF47384">
    <property type="entry name" value="Homodimeric domain of signal transducing histidine kinase"/>
    <property type="match status" value="1"/>
</dbReference>
<dbReference type="InterPro" id="IPR003594">
    <property type="entry name" value="HATPase_dom"/>
</dbReference>
<accession>A0ABR8BC78</accession>
<dbReference type="CDD" id="cd16922">
    <property type="entry name" value="HATPase_EvgS-ArcB-TorS-like"/>
    <property type="match status" value="1"/>
</dbReference>
<dbReference type="Pfam" id="PF00512">
    <property type="entry name" value="HisKA"/>
    <property type="match status" value="1"/>
</dbReference>
<keyword evidence="4" id="KW-0418">Kinase</keyword>
<dbReference type="CDD" id="cd00082">
    <property type="entry name" value="HisKA"/>
    <property type="match status" value="1"/>
</dbReference>
<evidence type="ECO:0000256" key="1">
    <source>
        <dbReference type="ARBA" id="ARBA00000085"/>
    </source>
</evidence>
<feature type="coiled-coil region" evidence="7">
    <location>
        <begin position="302"/>
        <end position="338"/>
    </location>
</feature>
<evidence type="ECO:0000256" key="2">
    <source>
        <dbReference type="ARBA" id="ARBA00012438"/>
    </source>
</evidence>
<organism evidence="13 14">
    <name type="scientific">Nostoc parmelioides FACHB-3921</name>
    <dbReference type="NCBI Taxonomy" id="2692909"/>
    <lineage>
        <taxon>Bacteria</taxon>
        <taxon>Bacillati</taxon>
        <taxon>Cyanobacteriota</taxon>
        <taxon>Cyanophyceae</taxon>
        <taxon>Nostocales</taxon>
        <taxon>Nostocaceae</taxon>
        <taxon>Nostoc</taxon>
    </lineage>
</organism>
<dbReference type="PROSITE" id="PS50112">
    <property type="entry name" value="PAS"/>
    <property type="match status" value="1"/>
</dbReference>
<keyword evidence="5" id="KW-0902">Two-component regulatory system</keyword>
<evidence type="ECO:0000256" key="4">
    <source>
        <dbReference type="ARBA" id="ARBA00022777"/>
    </source>
</evidence>
<dbReference type="PROSITE" id="PS50110">
    <property type="entry name" value="RESPONSE_REGULATORY"/>
    <property type="match status" value="1"/>
</dbReference>
<evidence type="ECO:0000259" key="10">
    <source>
        <dbReference type="PROSITE" id="PS50110"/>
    </source>
</evidence>
<feature type="transmembrane region" description="Helical" evidence="8">
    <location>
        <begin position="99"/>
        <end position="121"/>
    </location>
</feature>
<dbReference type="InterPro" id="IPR013655">
    <property type="entry name" value="PAS_fold_3"/>
</dbReference>
<dbReference type="InterPro" id="IPR036097">
    <property type="entry name" value="HisK_dim/P_sf"/>
</dbReference>
<dbReference type="RefSeq" id="WP_190566446.1">
    <property type="nucleotide sequence ID" value="NZ_JACJQL010000007.1"/>
</dbReference>
<dbReference type="InterPro" id="IPR004358">
    <property type="entry name" value="Sig_transdc_His_kin-like_C"/>
</dbReference>
<evidence type="ECO:0000256" key="7">
    <source>
        <dbReference type="SAM" id="Coils"/>
    </source>
</evidence>
<dbReference type="CDD" id="cd00130">
    <property type="entry name" value="PAS"/>
    <property type="match status" value="1"/>
</dbReference>
<keyword evidence="8" id="KW-1133">Transmembrane helix</keyword>
<feature type="domain" description="PAS" evidence="11">
    <location>
        <begin position="191"/>
        <end position="261"/>
    </location>
</feature>
<keyword evidence="3 6" id="KW-0597">Phosphoprotein</keyword>
<keyword evidence="8" id="KW-0812">Transmembrane</keyword>
<dbReference type="PROSITE" id="PS50113">
    <property type="entry name" value="PAC"/>
    <property type="match status" value="1"/>
</dbReference>
<dbReference type="Gene3D" id="1.10.287.130">
    <property type="match status" value="1"/>
</dbReference>
<sequence length="715" mass="81042">MTELWTYFFNSVPFIPHGHCYLWQTDLVWLHIISDGLIALAYYSIPATLFYFVRKRQDLPFYWMFLLFSGFIVACGTTHIMEIWTLWYPTYWVSGFLKAITAIISLFTALALMPLVPKALLLPSPAQLERANKDLQNEIGERLKVEAELRKYQNHLEELVTIRTNEITNANEKLQQEINERQRILEILKESEERYRYLAEAIPQLVWTADANGECDYFNQNWCDYTGLTLEESLGSGWLTALHLEDLERSYETWSNAVETGTLYENEYRLKRAVDGSYRWLLGRGFPLKDYQGRVVRWFGTCTDIHEQKQILEERARLLELEQTARAEAETANRIKDEFLAVLSHELRTPLNAILGWSKLLQERKLDRARTTQALATIERNATLQVQLIEDLLDISRILQGKLVINITKVNLVTVTLTALETMRLAAESKSIQVSTNFPPQMGQVMGDSARLQQVVWNLLSNAVKFTPNGGKIEVSLEKVEGYAQIVVSDTGKGIKPEFLPYVFDYFRQADSSSTRRFGGLGLGLAIVRKIVEIHGGTVTAQSLGEEQGASFTVRLPMLPEEDGNVTYEQYRSASLITNSLALESIKVLVVDDDADSRDFLAFILEQEGAKISLAASALEVLQLLPEIKPDVLVSDISMPDMDGYTLIKQVRTWKAEQGGAIPAIALTAFARQYDREQALQAGFQLHLPKPLNAEELIAAIVELVNGQWSIVSSQ</sequence>
<dbReference type="InterPro" id="IPR003661">
    <property type="entry name" value="HisK_dim/P_dom"/>
</dbReference>
<dbReference type="InterPro" id="IPR035965">
    <property type="entry name" value="PAS-like_dom_sf"/>
</dbReference>
<dbReference type="SUPFAM" id="SSF55874">
    <property type="entry name" value="ATPase domain of HSP90 chaperone/DNA topoisomerase II/histidine kinase"/>
    <property type="match status" value="1"/>
</dbReference>
<dbReference type="EC" id="2.7.13.3" evidence="2"/>
<keyword evidence="4" id="KW-0808">Transferase</keyword>
<comment type="catalytic activity">
    <reaction evidence="1">
        <text>ATP + protein L-histidine = ADP + protein N-phospho-L-histidine.</text>
        <dbReference type="EC" id="2.7.13.3"/>
    </reaction>
</comment>
<evidence type="ECO:0000313" key="13">
    <source>
        <dbReference type="EMBL" id="MBD2251129.1"/>
    </source>
</evidence>
<gene>
    <name evidence="13" type="ORF">H6G14_07390</name>
</gene>
<dbReference type="InterPro" id="IPR001789">
    <property type="entry name" value="Sig_transdc_resp-reg_receiver"/>
</dbReference>
<evidence type="ECO:0000259" key="12">
    <source>
        <dbReference type="PROSITE" id="PS50113"/>
    </source>
</evidence>
<comment type="caution">
    <text evidence="13">The sequence shown here is derived from an EMBL/GenBank/DDBJ whole genome shotgun (WGS) entry which is preliminary data.</text>
</comment>
<feature type="domain" description="Response regulatory" evidence="10">
    <location>
        <begin position="587"/>
        <end position="705"/>
    </location>
</feature>
<dbReference type="InterPro" id="IPR000014">
    <property type="entry name" value="PAS"/>
</dbReference>
<evidence type="ECO:0000256" key="5">
    <source>
        <dbReference type="ARBA" id="ARBA00023012"/>
    </source>
</evidence>
<feature type="transmembrane region" description="Helical" evidence="8">
    <location>
        <begin position="28"/>
        <end position="53"/>
    </location>
</feature>
<dbReference type="Gene3D" id="3.30.565.10">
    <property type="entry name" value="Histidine kinase-like ATPase, C-terminal domain"/>
    <property type="match status" value="1"/>
</dbReference>
<feature type="transmembrane region" description="Helical" evidence="8">
    <location>
        <begin position="65"/>
        <end position="87"/>
    </location>
</feature>
<dbReference type="InterPro" id="IPR005467">
    <property type="entry name" value="His_kinase_dom"/>
</dbReference>
<evidence type="ECO:0000313" key="14">
    <source>
        <dbReference type="Proteomes" id="UP000621307"/>
    </source>
</evidence>
<proteinExistence type="predicted"/>
<feature type="modified residue" description="4-aspartylphosphate" evidence="6">
    <location>
        <position position="636"/>
    </location>
</feature>
<dbReference type="PRINTS" id="PR00344">
    <property type="entry name" value="BCTRLSENSOR"/>
</dbReference>
<reference evidence="13 14" key="1">
    <citation type="journal article" date="2020" name="ISME J.">
        <title>Comparative genomics reveals insights into cyanobacterial evolution and habitat adaptation.</title>
        <authorList>
            <person name="Chen M.Y."/>
            <person name="Teng W.K."/>
            <person name="Zhao L."/>
            <person name="Hu C.X."/>
            <person name="Zhou Y.K."/>
            <person name="Han B.P."/>
            <person name="Song L.R."/>
            <person name="Shu W.S."/>
        </authorList>
    </citation>
    <scope>NUCLEOTIDE SEQUENCE [LARGE SCALE GENOMIC DNA]</scope>
    <source>
        <strain evidence="13 14">FACHB-3921</strain>
    </source>
</reference>
<keyword evidence="8" id="KW-0472">Membrane</keyword>
<dbReference type="NCBIfam" id="TIGR00229">
    <property type="entry name" value="sensory_box"/>
    <property type="match status" value="1"/>
</dbReference>
<dbReference type="InterPro" id="IPR058544">
    <property type="entry name" value="ETR1_N"/>
</dbReference>
<name>A0ABR8BC78_9NOSO</name>
<evidence type="ECO:0000259" key="9">
    <source>
        <dbReference type="PROSITE" id="PS50109"/>
    </source>
</evidence>
<feature type="coiled-coil region" evidence="7">
    <location>
        <begin position="128"/>
        <end position="194"/>
    </location>
</feature>
<dbReference type="Proteomes" id="UP000621307">
    <property type="component" value="Unassembled WGS sequence"/>
</dbReference>
<dbReference type="InterPro" id="IPR001610">
    <property type="entry name" value="PAC"/>
</dbReference>
<dbReference type="SUPFAM" id="SSF52172">
    <property type="entry name" value="CheY-like"/>
    <property type="match status" value="1"/>
</dbReference>
<feature type="domain" description="PAC" evidence="12">
    <location>
        <begin position="264"/>
        <end position="317"/>
    </location>
</feature>
<evidence type="ECO:0000256" key="8">
    <source>
        <dbReference type="SAM" id="Phobius"/>
    </source>
</evidence>
<dbReference type="EMBL" id="JACJQL010000007">
    <property type="protein sequence ID" value="MBD2251129.1"/>
    <property type="molecule type" value="Genomic_DNA"/>
</dbReference>
<protein>
    <recommendedName>
        <fullName evidence="2">histidine kinase</fullName>
        <ecNumber evidence="2">2.7.13.3</ecNumber>
    </recommendedName>
</protein>
<dbReference type="SUPFAM" id="SSF55785">
    <property type="entry name" value="PYP-like sensor domain (PAS domain)"/>
    <property type="match status" value="1"/>
</dbReference>
<keyword evidence="14" id="KW-1185">Reference proteome</keyword>
<feature type="domain" description="Histidine kinase" evidence="9">
    <location>
        <begin position="342"/>
        <end position="560"/>
    </location>
</feature>
<dbReference type="Pfam" id="PF00072">
    <property type="entry name" value="Response_reg"/>
    <property type="match status" value="1"/>
</dbReference>
<dbReference type="PROSITE" id="PS50109">
    <property type="entry name" value="HIS_KIN"/>
    <property type="match status" value="1"/>
</dbReference>
<dbReference type="Gene3D" id="3.30.450.20">
    <property type="entry name" value="PAS domain"/>
    <property type="match status" value="1"/>
</dbReference>
<dbReference type="SMART" id="SM00086">
    <property type="entry name" value="PAC"/>
    <property type="match status" value="1"/>
</dbReference>
<dbReference type="Gene3D" id="3.40.50.2300">
    <property type="match status" value="1"/>
</dbReference>
<dbReference type="InterPro" id="IPR036890">
    <property type="entry name" value="HATPase_C_sf"/>
</dbReference>
<dbReference type="InterPro" id="IPR011006">
    <property type="entry name" value="CheY-like_superfamily"/>
</dbReference>
<dbReference type="SMART" id="SM00388">
    <property type="entry name" value="HisKA"/>
    <property type="match status" value="1"/>
</dbReference>
<keyword evidence="7" id="KW-0175">Coiled coil</keyword>
<dbReference type="InterPro" id="IPR000700">
    <property type="entry name" value="PAS-assoc_C"/>
</dbReference>
<dbReference type="SMART" id="SM00387">
    <property type="entry name" value="HATPase_c"/>
    <property type="match status" value="1"/>
</dbReference>
<evidence type="ECO:0000256" key="6">
    <source>
        <dbReference type="PROSITE-ProRule" id="PRU00169"/>
    </source>
</evidence>
<dbReference type="PANTHER" id="PTHR43547:SF2">
    <property type="entry name" value="HYBRID SIGNAL TRANSDUCTION HISTIDINE KINASE C"/>
    <property type="match status" value="1"/>
</dbReference>